<keyword evidence="1" id="KW-0472">Membrane</keyword>
<evidence type="ECO:0000313" key="3">
    <source>
        <dbReference type="WBParaSite" id="sdigi.contig1279.g10308.t1"/>
    </source>
</evidence>
<keyword evidence="1" id="KW-0812">Transmembrane</keyword>
<dbReference type="Proteomes" id="UP000887581">
    <property type="component" value="Unplaced"/>
</dbReference>
<dbReference type="WBParaSite" id="sdigi.contig1279.g10308.t1">
    <property type="protein sequence ID" value="sdigi.contig1279.g10308.t1"/>
    <property type="gene ID" value="sdigi.contig1279.g10308"/>
</dbReference>
<evidence type="ECO:0000313" key="2">
    <source>
        <dbReference type="Proteomes" id="UP000887581"/>
    </source>
</evidence>
<evidence type="ECO:0000256" key="1">
    <source>
        <dbReference type="SAM" id="Phobius"/>
    </source>
</evidence>
<protein>
    <submittedName>
        <fullName evidence="3">Uncharacterized protein</fullName>
    </submittedName>
</protein>
<accession>A0A915PKG2</accession>
<reference evidence="3" key="1">
    <citation type="submission" date="2022-11" db="UniProtKB">
        <authorList>
            <consortium name="WormBaseParasite"/>
        </authorList>
    </citation>
    <scope>IDENTIFICATION</scope>
</reference>
<keyword evidence="1" id="KW-1133">Transmembrane helix</keyword>
<name>A0A915PKG2_9BILA</name>
<feature type="transmembrane region" description="Helical" evidence="1">
    <location>
        <begin position="26"/>
        <end position="48"/>
    </location>
</feature>
<sequence>MKTVLAVLPSTVEHISMMKSDPVSQFLVMFCVYLRLLNSFNMVVLFFYRQKDFRRTAIQGLKWLFYGRKRHIMPTVTGFIP</sequence>
<dbReference type="AlphaFoldDB" id="A0A915PKG2"/>
<proteinExistence type="predicted"/>
<organism evidence="2 3">
    <name type="scientific">Setaria digitata</name>
    <dbReference type="NCBI Taxonomy" id="48799"/>
    <lineage>
        <taxon>Eukaryota</taxon>
        <taxon>Metazoa</taxon>
        <taxon>Ecdysozoa</taxon>
        <taxon>Nematoda</taxon>
        <taxon>Chromadorea</taxon>
        <taxon>Rhabditida</taxon>
        <taxon>Spirurina</taxon>
        <taxon>Spiruromorpha</taxon>
        <taxon>Filarioidea</taxon>
        <taxon>Setariidae</taxon>
        <taxon>Setaria</taxon>
    </lineage>
</organism>
<keyword evidence="2" id="KW-1185">Reference proteome</keyword>